<keyword evidence="5" id="KW-0611">Plant defense</keyword>
<protein>
    <recommendedName>
        <fullName evidence="8">NB-ARC domain-containing protein</fullName>
    </recommendedName>
</protein>
<organism evidence="9">
    <name type="scientific">Eucalyptus grandis</name>
    <name type="common">Flooded gum</name>
    <dbReference type="NCBI Taxonomy" id="71139"/>
    <lineage>
        <taxon>Eukaryota</taxon>
        <taxon>Viridiplantae</taxon>
        <taxon>Streptophyta</taxon>
        <taxon>Embryophyta</taxon>
        <taxon>Tracheophyta</taxon>
        <taxon>Spermatophyta</taxon>
        <taxon>Magnoliopsida</taxon>
        <taxon>eudicotyledons</taxon>
        <taxon>Gunneridae</taxon>
        <taxon>Pentapetalae</taxon>
        <taxon>rosids</taxon>
        <taxon>malvids</taxon>
        <taxon>Myrtales</taxon>
        <taxon>Myrtaceae</taxon>
        <taxon>Myrtoideae</taxon>
        <taxon>Eucalypteae</taxon>
        <taxon>Eucalyptus</taxon>
    </lineage>
</organism>
<evidence type="ECO:0000256" key="2">
    <source>
        <dbReference type="ARBA" id="ARBA00022614"/>
    </source>
</evidence>
<evidence type="ECO:0000259" key="8">
    <source>
        <dbReference type="Pfam" id="PF00931"/>
    </source>
</evidence>
<dbReference type="InterPro" id="IPR003591">
    <property type="entry name" value="Leu-rich_rpt_typical-subtyp"/>
</dbReference>
<dbReference type="GO" id="GO:0005524">
    <property type="term" value="F:ATP binding"/>
    <property type="evidence" value="ECO:0007669"/>
    <property type="project" value="UniProtKB-KW"/>
</dbReference>
<evidence type="ECO:0000256" key="7">
    <source>
        <dbReference type="SAM" id="MobiDB-lite"/>
    </source>
</evidence>
<comment type="similarity">
    <text evidence="1">Belongs to the disease resistance NB-LRR family.</text>
</comment>
<dbReference type="InterPro" id="IPR042197">
    <property type="entry name" value="Apaf_helical"/>
</dbReference>
<dbReference type="Gene3D" id="1.10.8.430">
    <property type="entry name" value="Helical domain of apoptotic protease-activating factors"/>
    <property type="match status" value="1"/>
</dbReference>
<dbReference type="FunFam" id="3.40.50.300:FF:001091">
    <property type="entry name" value="Probable disease resistance protein At1g61300"/>
    <property type="match status" value="1"/>
</dbReference>
<reference evidence="9" key="1">
    <citation type="submission" date="2013-07" db="EMBL/GenBank/DDBJ databases">
        <title>The genome of Eucalyptus grandis.</title>
        <authorList>
            <person name="Schmutz J."/>
            <person name="Hayes R."/>
            <person name="Myburg A."/>
            <person name="Tuskan G."/>
            <person name="Grattapaglia D."/>
            <person name="Rokhsar D.S."/>
        </authorList>
    </citation>
    <scope>NUCLEOTIDE SEQUENCE</scope>
    <source>
        <tissue evidence="9">Leaf extractions</tissue>
    </source>
</reference>
<dbReference type="eggNOG" id="KOG4658">
    <property type="taxonomic scope" value="Eukaryota"/>
</dbReference>
<dbReference type="PANTHER" id="PTHR33463:SF221">
    <property type="entry name" value="LEUCINE-RICH REPEAT DOMAIN, L DOMAIN-CONTAINING PROTEIN"/>
    <property type="match status" value="1"/>
</dbReference>
<dbReference type="AlphaFoldDB" id="A0A059BM14"/>
<sequence length="642" mass="73193">MVSPPGNGGLVDENVPSLKRKRKERSNQAVVNNYCHWRFRKLSTTHATRRRKSSPLLTTKLVGEESKETVKKICDYLMEDEIVIIGIYGMGGVGKTAILMHIHNRVLDNPTFNDVFWVTVPQEFSIYELQDEIANIVGLDNLSKVKDVKRRACVLNGHLKKKKRSILLLDGMWVHFEVEDVGIPIEQGGLKVVLTTRSLDVCHKMLCQKQVKIKPLCWGDDPWNLFLEKLCFEKEITSEVEEIARSIVDECGGLPLCIIEIATHMRGVEKVHEWKGMLRKLTESGVELNVFKTLKLSYMNLGDSRVQQCFLHSMLCYGEYFYDTNYLIESFIDEDLLGGIATRQEQHNEGDIILDKIRKACLRDVGGEGGERHDDGDIILDKIRKACLRDVGGEGGEEEGGEEGEDWYLGVHPLLRDMALQIVTSTTHMVKANMGLEEIPEEKFWTNRLEKVFLQGNEIKKIPYDMSPNCPKLTRLSLKFNMSLEAIPKSFFKHLKGLKVLNLSYTRLMELPDTISHLESLEALLLQKCEKLCHIPCVQRLGSLRKLDLRGCAVLREVPEGMEMLVKLTYLDLRGTKIEVLPEGVLGKLVNLQYLVINHMMDEEVEVELKIVEGLYYFGPNVETFNACVRLVEQNSSQPYDL</sequence>
<keyword evidence="3" id="KW-0677">Repeat</keyword>
<dbReference type="SUPFAM" id="SSF52540">
    <property type="entry name" value="P-loop containing nucleoside triphosphate hydrolases"/>
    <property type="match status" value="1"/>
</dbReference>
<feature type="non-terminal residue" evidence="9">
    <location>
        <position position="642"/>
    </location>
</feature>
<evidence type="ECO:0000313" key="9">
    <source>
        <dbReference type="EMBL" id="KCW67064.1"/>
    </source>
</evidence>
<keyword evidence="4" id="KW-0547">Nucleotide-binding</keyword>
<evidence type="ECO:0000256" key="5">
    <source>
        <dbReference type="ARBA" id="ARBA00022821"/>
    </source>
</evidence>
<dbReference type="InterPro" id="IPR050905">
    <property type="entry name" value="Plant_NBS-LRR"/>
</dbReference>
<dbReference type="SMART" id="SM00369">
    <property type="entry name" value="LRR_TYP"/>
    <property type="match status" value="3"/>
</dbReference>
<dbReference type="PRINTS" id="PR00364">
    <property type="entry name" value="DISEASERSIST"/>
</dbReference>
<dbReference type="Pfam" id="PF13855">
    <property type="entry name" value="LRR_8"/>
    <property type="match status" value="1"/>
</dbReference>
<feature type="domain" description="NB-ARC" evidence="8">
    <location>
        <begin position="67"/>
        <end position="229"/>
    </location>
</feature>
<dbReference type="InParanoid" id="A0A059BM14"/>
<proteinExistence type="inferred from homology"/>
<dbReference type="InterPro" id="IPR001611">
    <property type="entry name" value="Leu-rich_rpt"/>
</dbReference>
<dbReference type="Gene3D" id="3.80.10.10">
    <property type="entry name" value="Ribonuclease Inhibitor"/>
    <property type="match status" value="1"/>
</dbReference>
<dbReference type="STRING" id="71139.A0A059BM14"/>
<dbReference type="GO" id="GO:0006952">
    <property type="term" value="P:defense response"/>
    <property type="evidence" value="ECO:0007669"/>
    <property type="project" value="UniProtKB-KW"/>
</dbReference>
<name>A0A059BM14_EUCGR</name>
<dbReference type="Gene3D" id="3.40.50.300">
    <property type="entry name" value="P-loop containing nucleotide triphosphate hydrolases"/>
    <property type="match status" value="1"/>
</dbReference>
<dbReference type="EMBL" id="KK198758">
    <property type="protein sequence ID" value="KCW67064.1"/>
    <property type="molecule type" value="Genomic_DNA"/>
</dbReference>
<dbReference type="InterPro" id="IPR027417">
    <property type="entry name" value="P-loop_NTPase"/>
</dbReference>
<dbReference type="Gramene" id="KCW67064">
    <property type="protein sequence ID" value="KCW67064"/>
    <property type="gene ID" value="EUGRSUZ_F00839"/>
</dbReference>
<accession>A0A059BM14</accession>
<dbReference type="Pfam" id="PF00931">
    <property type="entry name" value="NB-ARC"/>
    <property type="match status" value="1"/>
</dbReference>
<evidence type="ECO:0000256" key="1">
    <source>
        <dbReference type="ARBA" id="ARBA00008894"/>
    </source>
</evidence>
<dbReference type="GO" id="GO:0043531">
    <property type="term" value="F:ADP binding"/>
    <property type="evidence" value="ECO:0007669"/>
    <property type="project" value="InterPro"/>
</dbReference>
<evidence type="ECO:0000256" key="6">
    <source>
        <dbReference type="ARBA" id="ARBA00022840"/>
    </source>
</evidence>
<dbReference type="InterPro" id="IPR032675">
    <property type="entry name" value="LRR_dom_sf"/>
</dbReference>
<dbReference type="PANTHER" id="PTHR33463">
    <property type="entry name" value="NB-ARC DOMAIN-CONTAINING PROTEIN-RELATED"/>
    <property type="match status" value="1"/>
</dbReference>
<keyword evidence="2" id="KW-0433">Leucine-rich repeat</keyword>
<gene>
    <name evidence="9" type="ORF">EUGRSUZ_F00839</name>
</gene>
<dbReference type="SUPFAM" id="SSF52058">
    <property type="entry name" value="L domain-like"/>
    <property type="match status" value="1"/>
</dbReference>
<keyword evidence="6" id="KW-0067">ATP-binding</keyword>
<dbReference type="InterPro" id="IPR002182">
    <property type="entry name" value="NB-ARC"/>
</dbReference>
<evidence type="ECO:0000256" key="4">
    <source>
        <dbReference type="ARBA" id="ARBA00022741"/>
    </source>
</evidence>
<evidence type="ECO:0000256" key="3">
    <source>
        <dbReference type="ARBA" id="ARBA00022737"/>
    </source>
</evidence>
<feature type="region of interest" description="Disordered" evidence="7">
    <location>
        <begin position="1"/>
        <end position="25"/>
    </location>
</feature>
<dbReference type="OMA" id="DANTERK"/>